<dbReference type="RefSeq" id="WP_110017059.1">
    <property type="nucleotide sequence ID" value="NZ_QGTJ01000002.1"/>
</dbReference>
<accession>A0A317MXN7</accession>
<sequence>MIPVWFDLGAKVWWQAQHTMLDQTLTMMQFLTGGQGADAATSACICGAQLETVVHPLYSYQRCPSCGLIRFHAPMPHLAAGSEISHRVLAFPPRSGR</sequence>
<keyword evidence="2" id="KW-1185">Reference proteome</keyword>
<gene>
    <name evidence="1" type="ORF">C7443_10234</name>
</gene>
<evidence type="ECO:0000313" key="2">
    <source>
        <dbReference type="Proteomes" id="UP000246569"/>
    </source>
</evidence>
<dbReference type="AlphaFoldDB" id="A0A317MXN7"/>
<organism evidence="1 2">
    <name type="scientific">Plasticicumulans acidivorans</name>
    <dbReference type="NCBI Taxonomy" id="886464"/>
    <lineage>
        <taxon>Bacteria</taxon>
        <taxon>Pseudomonadati</taxon>
        <taxon>Pseudomonadota</taxon>
        <taxon>Gammaproteobacteria</taxon>
        <taxon>Candidatus Competibacteraceae</taxon>
        <taxon>Plasticicumulans</taxon>
    </lineage>
</organism>
<dbReference type="OrthoDB" id="784829at2"/>
<name>A0A317MXN7_9GAMM</name>
<protein>
    <submittedName>
        <fullName evidence="1">Uncharacterized protein</fullName>
    </submittedName>
</protein>
<dbReference type="EMBL" id="QGTJ01000002">
    <property type="protein sequence ID" value="PWV64385.1"/>
    <property type="molecule type" value="Genomic_DNA"/>
</dbReference>
<comment type="caution">
    <text evidence="1">The sequence shown here is derived from an EMBL/GenBank/DDBJ whole genome shotgun (WGS) entry which is preliminary data.</text>
</comment>
<dbReference type="Proteomes" id="UP000246569">
    <property type="component" value="Unassembled WGS sequence"/>
</dbReference>
<proteinExistence type="predicted"/>
<evidence type="ECO:0000313" key="1">
    <source>
        <dbReference type="EMBL" id="PWV64385.1"/>
    </source>
</evidence>
<reference evidence="1 2" key="1">
    <citation type="submission" date="2018-05" db="EMBL/GenBank/DDBJ databases">
        <title>Genomic Encyclopedia of Type Strains, Phase IV (KMG-IV): sequencing the most valuable type-strain genomes for metagenomic binning, comparative biology and taxonomic classification.</title>
        <authorList>
            <person name="Goeker M."/>
        </authorList>
    </citation>
    <scope>NUCLEOTIDE SEQUENCE [LARGE SCALE GENOMIC DNA]</scope>
    <source>
        <strain evidence="1 2">DSM 23606</strain>
    </source>
</reference>